<evidence type="ECO:0000256" key="2">
    <source>
        <dbReference type="ARBA" id="ARBA00022525"/>
    </source>
</evidence>
<dbReference type="RefSeq" id="WP_232593435.1">
    <property type="nucleotide sequence ID" value="NZ_BSPD01000087.1"/>
</dbReference>
<dbReference type="InterPro" id="IPR011050">
    <property type="entry name" value="Pectin_lyase_fold/virulence"/>
</dbReference>
<evidence type="ECO:0000313" key="6">
    <source>
        <dbReference type="EMBL" id="GLS27691.1"/>
    </source>
</evidence>
<evidence type="ECO:0000256" key="3">
    <source>
        <dbReference type="ARBA" id="ARBA00022837"/>
    </source>
</evidence>
<keyword evidence="5" id="KW-0472">Membrane</keyword>
<dbReference type="InterPro" id="IPR011049">
    <property type="entry name" value="Serralysin-like_metalloprot_C"/>
</dbReference>
<dbReference type="GO" id="GO:0005576">
    <property type="term" value="C:extracellular region"/>
    <property type="evidence" value="ECO:0007669"/>
    <property type="project" value="UniProtKB-SubCell"/>
</dbReference>
<feature type="transmembrane region" description="Helical" evidence="5">
    <location>
        <begin position="3292"/>
        <end position="3314"/>
    </location>
</feature>
<dbReference type="InterPro" id="IPR018511">
    <property type="entry name" value="Hemolysin-typ_Ca-bd_CS"/>
</dbReference>
<gene>
    <name evidence="6" type="ORF">GCM10007877_34100</name>
</gene>
<feature type="transmembrane region" description="Helical" evidence="5">
    <location>
        <begin position="3263"/>
        <end position="3285"/>
    </location>
</feature>
<keyword evidence="7" id="KW-1185">Reference proteome</keyword>
<dbReference type="InterPro" id="IPR050557">
    <property type="entry name" value="RTX_toxin/Mannuronan_C5-epim"/>
</dbReference>
<keyword evidence="3" id="KW-0106">Calcium</keyword>
<dbReference type="GO" id="GO:0005509">
    <property type="term" value="F:calcium ion binding"/>
    <property type="evidence" value="ECO:0007669"/>
    <property type="project" value="InterPro"/>
</dbReference>
<dbReference type="EMBL" id="BSPD01000087">
    <property type="protein sequence ID" value="GLS27691.1"/>
    <property type="molecule type" value="Genomic_DNA"/>
</dbReference>
<dbReference type="InterPro" id="IPR006626">
    <property type="entry name" value="PbH1"/>
</dbReference>
<dbReference type="SMART" id="SM00710">
    <property type="entry name" value="PbH1"/>
    <property type="match status" value="11"/>
</dbReference>
<dbReference type="Proteomes" id="UP001156870">
    <property type="component" value="Unassembled WGS sequence"/>
</dbReference>
<keyword evidence="5" id="KW-1133">Transmembrane helix</keyword>
<keyword evidence="2" id="KW-0964">Secreted</keyword>
<dbReference type="InterPro" id="IPR001343">
    <property type="entry name" value="Hemolysn_Ca-bd"/>
</dbReference>
<protein>
    <submittedName>
        <fullName evidence="6">Uncharacterized protein</fullName>
    </submittedName>
</protein>
<evidence type="ECO:0000256" key="1">
    <source>
        <dbReference type="ARBA" id="ARBA00004613"/>
    </source>
</evidence>
<organism evidence="6 7">
    <name type="scientific">Marinibactrum halimedae</name>
    <dbReference type="NCBI Taxonomy" id="1444977"/>
    <lineage>
        <taxon>Bacteria</taxon>
        <taxon>Pseudomonadati</taxon>
        <taxon>Pseudomonadota</taxon>
        <taxon>Gammaproteobacteria</taxon>
        <taxon>Cellvibrionales</taxon>
        <taxon>Cellvibrionaceae</taxon>
        <taxon>Marinibactrum</taxon>
    </lineage>
</organism>
<proteinExistence type="predicted"/>
<evidence type="ECO:0000313" key="7">
    <source>
        <dbReference type="Proteomes" id="UP001156870"/>
    </source>
</evidence>
<dbReference type="PANTHER" id="PTHR38340">
    <property type="entry name" value="S-LAYER PROTEIN"/>
    <property type="match status" value="1"/>
</dbReference>
<dbReference type="NCBIfam" id="NF041518">
    <property type="entry name" value="choice_anch_Q"/>
    <property type="match status" value="1"/>
</dbReference>
<dbReference type="SUPFAM" id="SSF51126">
    <property type="entry name" value="Pectin lyase-like"/>
    <property type="match status" value="3"/>
</dbReference>
<keyword evidence="5" id="KW-0812">Transmembrane</keyword>
<dbReference type="InterPro" id="IPR059226">
    <property type="entry name" value="Choice_anch_Q_dom"/>
</dbReference>
<dbReference type="Gene3D" id="2.150.10.10">
    <property type="entry name" value="Serralysin-like metalloprotease, C-terminal"/>
    <property type="match status" value="5"/>
</dbReference>
<accession>A0AA37T8T0</accession>
<comment type="caution">
    <text evidence="6">The sequence shown here is derived from an EMBL/GenBank/DDBJ whole genome shotgun (WGS) entry which is preliminary data.</text>
</comment>
<evidence type="ECO:0000256" key="4">
    <source>
        <dbReference type="SAM" id="MobiDB-lite"/>
    </source>
</evidence>
<dbReference type="PRINTS" id="PR00313">
    <property type="entry name" value="CABNDNGRPT"/>
</dbReference>
<comment type="subcellular location">
    <subcellularLocation>
        <location evidence="1">Secreted</location>
    </subcellularLocation>
</comment>
<dbReference type="PANTHER" id="PTHR38340:SF1">
    <property type="entry name" value="S-LAYER PROTEIN"/>
    <property type="match status" value="1"/>
</dbReference>
<reference evidence="6 7" key="1">
    <citation type="journal article" date="2014" name="Int. J. Syst. Evol. Microbiol.">
        <title>Complete genome sequence of Corynebacterium casei LMG S-19264T (=DSM 44701T), isolated from a smear-ripened cheese.</title>
        <authorList>
            <consortium name="US DOE Joint Genome Institute (JGI-PGF)"/>
            <person name="Walter F."/>
            <person name="Albersmeier A."/>
            <person name="Kalinowski J."/>
            <person name="Ruckert C."/>
        </authorList>
    </citation>
    <scope>NUCLEOTIDE SEQUENCE [LARGE SCALE GENOMIC DNA]</scope>
    <source>
        <strain evidence="6 7">NBRC 110095</strain>
    </source>
</reference>
<dbReference type="InterPro" id="IPR012334">
    <property type="entry name" value="Pectin_lyas_fold"/>
</dbReference>
<sequence>MPIFVVTTLADENPYDLDEGIQDAGLSLRDAIHQAHLIDEPSTIIFDPSLAGGAISLFSQLLVAGDITINGDIDGDGFPDIVIDAGGHARVFLIDDGEGDQKRDVVLEGLVITGGFHSNSEVKHFAGGVTNRENLTIKNSVITNNVSLGNAGGIFNEGDLAILHTSVSNNRSGFHGGGVMSGNGELIISDSTFDGNAAEGSGGGLLIASGDTQILNSTFSGNDGDVGGAISSNGANVIVTGSTLTGNNAKQSGGGIKGMVTLHNSIVSGNSAPNETNIGAYSGSHNVVDAVVQKDDGVVQKDIGAFESQQQRLPGVVVTTLNDVIDPHDDKISLREAINSINDGRAIGPITFDPGIVGRRIKLTLGELVISRDVVIDGDINGDGMPDIIIDGQKQSRVFKVDDNDSTITRSIALKGLIITGGDAANQAGGGIYSAENLELQNTVITQNTARYGGGIFVASGSLLIQASEIRNNNALVSGGGISTKENSVLHIIDSTIKANHGKQRSGGIYSFGETIITGSHITHNSTEGYGGGISNANIGSLTITESTISNNHAKVGGGIENNGNLSVSNSAVVRNNSLDWAGGIFNRSRLDLFTSTIADNTSTTGAGGIHNKNSGELSISNTTISGNSATGQGGGIYSENTDVEITNTIVSGNQAKVHDNINQYNNIGDNNNLIDVSPETLFADINPVTGGGMLADNGGSTQTIALNRDANNAALDAAEHVVGEDQRGEQIYDADSNGTSSRDIGAFESQVAAIDYVTIEANVNGEVMNFQYHSGTSDYIVLFPGSARVTVQTSAPIHQFGLVPNGDDEAMVWALTEEGFIEVTAINRDVEPDEASSVAVMSMIHAQEQQYVAMEIQPDGSVNMLDSDGYLYRFAVETGHTTLVKTAEPVFAPEVINSKQPAKLTLLANGQFSLSQDRTDDASPFTAASRINDPHQLDTRFGIVRLDNGQVLKSKDGGLFELNTSGQWQKLPGLDLDNLEHSTEGALSVLGNKGVALFAENGTRTEEYFDIDNAVVIAAGRHAGTTYALDSQGVIHFQGALTGSLLLTDASLSDIAVTAEGIWGITIKGEFVQVALPVGNGDNQVGPLTALSEREFLSVSLGHDGQLNLLEYAGGDTHYTNYEPQSANFTLGLATDTAGIFNANFRQASGIHLTSEGIAYSLSGGELQVWDPRIEDWLSAGPSELNKIKVGADGKLYGLYGDNVIVALDRYGNMQASDLLSENLESWKAKAITTLGTISDFSVAADGTITFIDQNNQLLKIPSSEQSWVSSYYGSTTNAKTWKQPFAVGESLEVENGKFVNVAQSAQLASGERLIVTDVGEVYVGLVDEFEGQTYYDYTLQRWPGKISSLSVSEQGVFLADVETLQGDARKMAFAGEWREVSTPLLVEPPKAIGLDTTIVSHAVDAEGATWVLDNKGNLFRQADNTDSWSQIDTGNRHFETIQVNVLGNIMVTGQNGERMTPTNNTWQAFNFGAAVAEGPTNFNEDFDNLALGRAPRFKGKTEILGVKHKGKFIGSGLNFGQWFRTHVANGVFYKGPSGKGIGWGKGSEFYSAPTDTKKEFIQSENFLYTTPFDKINSDQAGQTELLNELNKSGNELLSDLDKSLNVLISQLGVDEAGWNNSSLKQSMATYRDRHLSKSARQDLVPLIHDYAKTLFGENHEITRKINEKLINKGVFANPTALNEYGAIFAQITQDLATSAQVSDLLNNQNLPDGERNKNIDQLLKDRKDSLIALTRKSGMHRLESTGHIVRGFDYFQTVIQNPYHRVSRQFKAYNISNADDLKTKLRGMKTGDTITISSGWYHGGEVKTNFGTTFLNPADTFFGGTAYAGGGVNYNYSISFKKIADGNVEVSMGRDKSHVLELGVDVYTDATLLNKIGDVEIYPEFDLSIDYTRDRKLRDGLNMTIGAESLEANSTDTFFDRFFNQSLKPESLLDQANGGVSGEHKNVLKVTLDASIEASLLPYKGHSKVENEEGARLVSGSVYGFLPGLGAEASITLYSSEKASSFDTNNANAKKTKQYQGFFTKRSYNFAARLGFTNRWRANYGPEFVTPIENDINAKENSDGSEERRTVNMGFPVYTKGAANLIQEGWDSDEQKRLKRDSLRPDHNFYRIDAEKGELNKVSWSVSAERDYRLLEIPLIKELLEGKGAKPLSDAQRQALREDLVQLVSFTTKENRVQINTDLGDLKAHIDSLTLSNSERRRANKLLLSLDSMKEFMNGGNPAHPNEGGGNSDKHKFFNTLSDLDVLIFGALPQSSSDSNVIKRRQTKVYSDALRERLTDDSLWTKHGPDRGRSVSISVQMNDKALKSIDMSQSQSNVHNQIKNLFKDGNNFQVNGISASESRSRNTKFAFSLLYKTKTEATRSLSRSLGSISLSYGENSAVYNQAKTTGHLFSDNNTDSLSDSAGDAPLTEIIGPRDDNLEPQTVVRDSDSYAKELSRLSQMAKVDSLMHKLHQPQGLLERFYQASLAYLNNAEAQALTNSFASSIYGEVTAVGDSTSEQDFKESILKNLYKFIEHESDTTRKPALLQLYNKFSGELGTKLASLYQAVNNDGNNTGLNRKKTLMKQNGVVLAENSQGNLVRVPQDILNELSSQEGNTDFDKFLFGDTDQTVFELTRDLSLEHLARIDALEAVSEADIAAVTKGSGSENEIMSIIDKLRTRKLSYVTMTSAQEQILYGFFPSADGKVDKKKVRHVVRNPSSYRQFQRDLILFNSLDPNDIQGITPREAINRARKTIVFERTINEMIAQNSNAQSTQSETDLPIFNNVIVDQDSQSFTRPRHSKTSSIELAKLALIYGGNNLMFSTSMALANTKVDQMVVNLQQYGLTSQREALQITAFHEHLEGIARASGLLGEGQIMSLDDTLSALQNKTGDSYFQLISGDHMFAVGKKVSVDSQGNATSNYFFLDPSIEKNLVSTNKDITALKNEIENYLSLRSTSGVWDGILADHYGLQSQGDRYQFSAIEFDPSALADNSDYRSLQNIVSTVQTDREILASAQTSLTIAGVEISLETLYDMGAIIDGERISVDSQLSPDHIRYNPQILADYLARPDGRMHTRTEQAKAVKLLKQQISDQNYQGVLSGEGTFEGYRLLKLVDKNVSADGAISNKLWSSITGNALQTNNLVSDRGRFAGTIDRLDKLSFGLGSIQSVMAFVNYARRKQNGERIGKAEERDIAILGAGLGVELASPVIEGGLSKLGTHIAGKTTDVAKGGKWLSRNVGKLLSKGGALLSILSAPLDIYGAVTAFKQLDNDDLTSNQRQDLIVSGSLSVAGAALSIAVGVAIIAGAGVALASGVGAVLGAALLIGGGIYSGVRAVQDIKERVSLDVGQKIKEGFRGFFGLGPSEATMQRIKNSYLPEAEAQANQPLYDSLEISNLNMLAQDNESENGRLGGVVFTYTNGVKLDHRDYQKITLTEFPDAPPNSIAGGVPHKVNIDHLPFETEGLRQGSETETAKEQVRQWAQQNIDSNHTFVVANVDDDEAGFYFIQDGEIEDAHDYYHYSNQGSVDALPYLTNYNDIITENGYDLSGLDLSSLTHRREGTWGSIIRNDFDVDKDFMLYNMGEGNDRFFAQLEYKSVFTIYGTGQKFVVGGNKDDAFMLYNKELDAPVFTGQTSIFDGKDGNDTLIVEGTRSQGNHIELNDVGEHFGNHLFGTAKESYVADQIVYIVGIENIQGAVDAQDTIIGNGAANVIDGRGGNDIIDGGEGDDLISLYHGDKVDGGKGNDTYFIRRREATTGSIEITEFAAKEESNGVVLDYLLEQIEQTKLVQSDSGDYDIHISLQNGDAGVTTLILKSVYAADLSRNDINFTLTTKDGFYLIPQFNSDLNDISEFKAEFAARYISAADQTLDAEFVAGGVQISIDAVSGTLTKNGATTIVQTLPDNMHLIAEGSSHDDLVLGTSGSDVVRGYAGNDDLTGAGGDDVYVVALDMEEINDLSLIPENFNVTDTGEKIIRNVESGIVQLDENGDPLLDADGNQVKKFGEDYLIYGAKREDIGLRQDGNDIVLYYKPDESRAATVRIKDFMVGQEYRHISLMDAEGVVWGLEIDENGTPYITEGVLTGTQQNDELIGPKDTAWIFTGDGDDSITAQTYQDEEGVWQGGDVIDAGGGDDMLIDSDGDNTLLGGDGDDEFIIKGGDDLIMTGQGYDHIDLSNATGVKVINAYAEEFTLNTITTPFDFTSSDVVFMRQEDNLFIQSPVDENGEATLTIILTGYFANLTNQRTHLRFGEIYWDSETLLARALYVEQTEVDDFIRLSDRNFTNVDNITAEFDALQGHDVIIDVEQQQSGVTHILRGASGDDNIYGGDGRDMIYGGEGHDELHGEEGDDHLQGGGGNDLLVDYQGTNILSGGNGDDEIYGKGELNGEAGSDVLIGSDSGDTLRAGHGVDDTNILIGYGGNDSLQGGSGRDIMNGGAGDDNIFGADGNDLVYASTGLESYHGGNDHDVLSFEEMEWSIEADFNGLQFNGIRFHVNSAGKKQVSGFEEVIGSQFDDKLTLGKEVFILKGGVGNDTLISHTKKKDFTKAQLHGGIGNDDYFVTLSAGETVTLVETDGYDTLNINTRFALNHDVSDIWFELNNETDDLHISMKNTSGEDAQIIIEDYASETADKQVEEVIVNEQKLVLSDIDLLISHMANHQRFDVSANTGEGKSVQQRIHELWQGSELHSESSKASDKQSDGANPALSDVYRSVYYKRGSETPYATY</sequence>
<dbReference type="SUPFAM" id="SSF51120">
    <property type="entry name" value="beta-Roll"/>
    <property type="match status" value="4"/>
</dbReference>
<dbReference type="PROSITE" id="PS00330">
    <property type="entry name" value="HEMOLYSIN_CALCIUM"/>
    <property type="match status" value="2"/>
</dbReference>
<evidence type="ECO:0000256" key="5">
    <source>
        <dbReference type="SAM" id="Phobius"/>
    </source>
</evidence>
<dbReference type="Gene3D" id="2.160.20.10">
    <property type="entry name" value="Single-stranded right-handed beta-helix, Pectin lyase-like"/>
    <property type="match status" value="1"/>
</dbReference>
<dbReference type="Pfam" id="PF00353">
    <property type="entry name" value="HemolysinCabind"/>
    <property type="match status" value="6"/>
</dbReference>
<feature type="compositionally biased region" description="Basic and acidic residues" evidence="4">
    <location>
        <begin position="4662"/>
        <end position="4674"/>
    </location>
</feature>
<feature type="region of interest" description="Disordered" evidence="4">
    <location>
        <begin position="4660"/>
        <end position="4680"/>
    </location>
</feature>
<name>A0AA37T8T0_9GAMM</name>